<keyword evidence="1" id="KW-1133">Transmembrane helix</keyword>
<dbReference type="OrthoDB" id="5064872at2759"/>
<reference evidence="2" key="2">
    <citation type="submission" date="2020-05" db="EMBL/GenBank/DDBJ databases">
        <authorList>
            <person name="Kim H.-S."/>
            <person name="Proctor R.H."/>
            <person name="Brown D.W."/>
        </authorList>
    </citation>
    <scope>NUCLEOTIDE SEQUENCE</scope>
    <source>
        <strain evidence="2">NRRL 20472</strain>
    </source>
</reference>
<gene>
    <name evidence="2" type="ORF">FSARC_12987</name>
</gene>
<evidence type="ECO:0000256" key="1">
    <source>
        <dbReference type="SAM" id="Phobius"/>
    </source>
</evidence>
<feature type="transmembrane region" description="Helical" evidence="1">
    <location>
        <begin position="63"/>
        <end position="83"/>
    </location>
</feature>
<dbReference type="Proteomes" id="UP000622797">
    <property type="component" value="Unassembled WGS sequence"/>
</dbReference>
<dbReference type="AlphaFoldDB" id="A0A8H4WUF2"/>
<keyword evidence="1" id="KW-0812">Transmembrane</keyword>
<proteinExistence type="predicted"/>
<reference evidence="2" key="1">
    <citation type="journal article" date="2020" name="BMC Genomics">
        <title>Correction to: Identification and distribution of gene clusters required for synthesis of sphingolipid metabolism inhibitors in diverse species of the filamentous fungus Fusarium.</title>
        <authorList>
            <person name="Kim H.S."/>
            <person name="Lohmar J.M."/>
            <person name="Busman M."/>
            <person name="Brown D.W."/>
            <person name="Naumann T.A."/>
            <person name="Divon H.H."/>
            <person name="Lysoe E."/>
            <person name="Uhlig S."/>
            <person name="Proctor R.H."/>
        </authorList>
    </citation>
    <scope>NUCLEOTIDE SEQUENCE</scope>
    <source>
        <strain evidence="2">NRRL 20472</strain>
    </source>
</reference>
<dbReference type="EMBL" id="JABEXW010000928">
    <property type="protein sequence ID" value="KAF4951198.1"/>
    <property type="molecule type" value="Genomic_DNA"/>
</dbReference>
<keyword evidence="1" id="KW-0472">Membrane</keyword>
<comment type="caution">
    <text evidence="2">The sequence shown here is derived from an EMBL/GenBank/DDBJ whole genome shotgun (WGS) entry which is preliminary data.</text>
</comment>
<evidence type="ECO:0000313" key="3">
    <source>
        <dbReference type="Proteomes" id="UP000622797"/>
    </source>
</evidence>
<evidence type="ECO:0000313" key="2">
    <source>
        <dbReference type="EMBL" id="KAF4951198.1"/>
    </source>
</evidence>
<accession>A0A8H4WUF2</accession>
<feature type="transmembrane region" description="Helical" evidence="1">
    <location>
        <begin position="95"/>
        <end position="123"/>
    </location>
</feature>
<organism evidence="2 3">
    <name type="scientific">Fusarium sarcochroum</name>
    <dbReference type="NCBI Taxonomy" id="1208366"/>
    <lineage>
        <taxon>Eukaryota</taxon>
        <taxon>Fungi</taxon>
        <taxon>Dikarya</taxon>
        <taxon>Ascomycota</taxon>
        <taxon>Pezizomycotina</taxon>
        <taxon>Sordariomycetes</taxon>
        <taxon>Hypocreomycetidae</taxon>
        <taxon>Hypocreales</taxon>
        <taxon>Nectriaceae</taxon>
        <taxon>Fusarium</taxon>
        <taxon>Fusarium lateritium species complex</taxon>
    </lineage>
</organism>
<protein>
    <submittedName>
        <fullName evidence="2">Uncharacterized protein</fullName>
    </submittedName>
</protein>
<sequence length="181" mass="19814">MSLVCSTLTRWCDFKSDWPVTGTMSLVGLKPLLAYLRSSTAGLGHPKHGFFGLFLTWWIWRQSVAWILTRAILVLPLLYFARWGDEPRSPEMKHASILILGVGVIGSTVVNSSVLLGSLGWAIGCGVLARIPTRTGFSAASLDRDVLGIKQTAHLGAAVQNEQACYSHFNWSTIRSKLVAD</sequence>
<name>A0A8H4WUF2_9HYPO</name>
<keyword evidence="3" id="KW-1185">Reference proteome</keyword>